<dbReference type="PANTHER" id="PTHR48073:SF2">
    <property type="entry name" value="O-SUCCINYLBENZOATE SYNTHASE"/>
    <property type="match status" value="1"/>
</dbReference>
<dbReference type="InterPro" id="IPR029065">
    <property type="entry name" value="Enolase_C-like"/>
</dbReference>
<dbReference type="SFLD" id="SFLDS00001">
    <property type="entry name" value="Enolase"/>
    <property type="match status" value="1"/>
</dbReference>
<dbReference type="EMBL" id="QUAH01000002">
    <property type="protein sequence ID" value="RFT16761.1"/>
    <property type="molecule type" value="Genomic_DNA"/>
</dbReference>
<dbReference type="Pfam" id="PF13378">
    <property type="entry name" value="MR_MLE_C"/>
    <property type="match status" value="1"/>
</dbReference>
<feature type="active site" description="Proton acceptor; specific for (R)-substrate epimerization" evidence="5">
    <location>
        <position position="202"/>
    </location>
</feature>
<dbReference type="InterPro" id="IPR013342">
    <property type="entry name" value="Mandelate_racemase_C"/>
</dbReference>
<accession>A0A3E2BPY8</accession>
<dbReference type="GO" id="GO:0016855">
    <property type="term" value="F:racemase and epimerase activity, acting on amino acids and derivatives"/>
    <property type="evidence" value="ECO:0007669"/>
    <property type="project" value="UniProtKB-UniRule"/>
</dbReference>
<comment type="caution">
    <text evidence="9">The sequence shown here is derived from an EMBL/GenBank/DDBJ whole genome shotgun (WGS) entry which is preliminary data.</text>
</comment>
<name>A0A3E2BPY8_9BACT</name>
<dbReference type="InterPro" id="IPR013341">
    <property type="entry name" value="Mandelate_racemase_N_dom"/>
</dbReference>
<sequence length="404" mass="43641">MKISRHQFLKFFGLGVASAAFSEKLGLASPRLAAARDEVKKMKIKKIEIYNFDVPLFAPFRISIGTMYAANDVLVRIITDSGLYGIGEACPFPPITGETQESNLAAAKAIREILLDKDPLNIEGLVDGIGNIVHANPSAVAAFDSALYDLLGKAAGLPVYKLLGGYRSSFETDMTTGLDTPEKMAASAKENVEQGYRQIKIKVGEDPDLDLQRVAAVRQAIGPDIKLRLDANQGWSVPGAISALRRMEPYRIEFCEQPVKDSDIYGMKQVRAQSPVPIMADESVFGPADAIKLLKEEACDYFNIKLMKAGGILNSLKIAHVAAAANLKCMVGCMLETRLGLTAAAHLVASQKNIVFADLDGNSEHKVDPVVGGIKVEKGVIYLPEAPGLGCDVDPGFLKKMKQF</sequence>
<dbReference type="PROSITE" id="PS51318">
    <property type="entry name" value="TAT"/>
    <property type="match status" value="1"/>
</dbReference>
<comment type="similarity">
    <text evidence="1 7">Belongs to the mandelate racemase/muconate lactonizing enzyme family.</text>
</comment>
<reference evidence="9 10" key="1">
    <citation type="submission" date="2018-08" db="EMBL/GenBank/DDBJ databases">
        <title>Genome analysis of the thermophilic bacterium of the candidate phylum Aminicenantes from deep subsurface aquifer revealed its physiology and ecological role.</title>
        <authorList>
            <person name="Kadnikov V.V."/>
            <person name="Mardanov A.V."/>
            <person name="Beletsky A.V."/>
            <person name="Karnachuk O.V."/>
            <person name="Ravin N.V."/>
        </authorList>
    </citation>
    <scope>NUCLEOTIDE SEQUENCE [LARGE SCALE GENOMIC DNA]</scope>
    <source>
        <strain evidence="9">BY38</strain>
    </source>
</reference>
<dbReference type="SFLD" id="SFLDG00180">
    <property type="entry name" value="muconate_cycloisomerase"/>
    <property type="match status" value="1"/>
</dbReference>
<gene>
    <name evidence="9" type="ORF">OP8BY_1374</name>
</gene>
<feature type="binding site" evidence="6">
    <location>
        <position position="230"/>
    </location>
    <ligand>
        <name>Mg(2+)</name>
        <dbReference type="ChEBI" id="CHEBI:18420"/>
    </ligand>
</feature>
<evidence type="ECO:0000256" key="3">
    <source>
        <dbReference type="ARBA" id="ARBA00022842"/>
    </source>
</evidence>
<dbReference type="InterPro" id="IPR029017">
    <property type="entry name" value="Enolase-like_N"/>
</dbReference>
<dbReference type="SMART" id="SM00922">
    <property type="entry name" value="MR_MLE"/>
    <property type="match status" value="1"/>
</dbReference>
<keyword evidence="2 6" id="KW-0479">Metal-binding</keyword>
<dbReference type="Gene3D" id="3.20.20.120">
    <property type="entry name" value="Enolase-like C-terminal domain"/>
    <property type="match status" value="1"/>
</dbReference>
<dbReference type="SFLD" id="SFLDF00009">
    <property type="entry name" value="o-succinylbenzoate_synthase"/>
    <property type="match status" value="1"/>
</dbReference>
<dbReference type="Proteomes" id="UP000257323">
    <property type="component" value="Unassembled WGS sequence"/>
</dbReference>
<dbReference type="SUPFAM" id="SSF54826">
    <property type="entry name" value="Enolase N-terminal domain-like"/>
    <property type="match status" value="1"/>
</dbReference>
<dbReference type="AlphaFoldDB" id="A0A3E2BPY8"/>
<evidence type="ECO:0000256" key="1">
    <source>
        <dbReference type="ARBA" id="ARBA00008031"/>
    </source>
</evidence>
<organism evidence="9 10">
    <name type="scientific">Candidatus Saccharicenans subterraneus</name>
    <dbReference type="NCBI Taxonomy" id="2508984"/>
    <lineage>
        <taxon>Bacteria</taxon>
        <taxon>Candidatus Aminicenantota</taxon>
        <taxon>Candidatus Aminicenantia</taxon>
        <taxon>Candidatus Aminicenantales</taxon>
        <taxon>Candidatus Saccharicenantaceae</taxon>
        <taxon>Candidatus Saccharicenans</taxon>
    </lineage>
</organism>
<dbReference type="Gene3D" id="3.30.390.10">
    <property type="entry name" value="Enolase-like, N-terminal domain"/>
    <property type="match status" value="1"/>
</dbReference>
<evidence type="ECO:0000256" key="7">
    <source>
        <dbReference type="RuleBase" id="RU366006"/>
    </source>
</evidence>
<protein>
    <recommendedName>
        <fullName evidence="7">Dipeptide epimerase</fullName>
        <ecNumber evidence="7">5.1.1.-</ecNumber>
    </recommendedName>
</protein>
<dbReference type="InterPro" id="IPR006311">
    <property type="entry name" value="TAT_signal"/>
</dbReference>
<evidence type="ECO:0000256" key="5">
    <source>
        <dbReference type="PIRSR" id="PIRSR634603-1"/>
    </source>
</evidence>
<dbReference type="EC" id="5.1.1.-" evidence="7"/>
<evidence type="ECO:0000256" key="6">
    <source>
        <dbReference type="PIRSR" id="PIRSR634603-3"/>
    </source>
</evidence>
<evidence type="ECO:0000259" key="8">
    <source>
        <dbReference type="SMART" id="SM00922"/>
    </source>
</evidence>
<feature type="domain" description="Mandelate racemase/muconate lactonizing enzyme C-terminal" evidence="8">
    <location>
        <begin position="181"/>
        <end position="277"/>
    </location>
</feature>
<dbReference type="SUPFAM" id="SSF51604">
    <property type="entry name" value="Enolase C-terminal domain-like"/>
    <property type="match status" value="1"/>
</dbReference>
<comment type="cofactor">
    <cofactor evidence="6 7">
        <name>Mg(2+)</name>
        <dbReference type="ChEBI" id="CHEBI:18420"/>
    </cofactor>
    <text evidence="6 7">Binds 1 Mg(2+) ion per subunit.</text>
</comment>
<keyword evidence="3 6" id="KW-0460">Magnesium</keyword>
<feature type="active site" description="Proton acceptor; specific for (S)-substrate epimerization" evidence="5">
    <location>
        <position position="305"/>
    </location>
</feature>
<evidence type="ECO:0000256" key="2">
    <source>
        <dbReference type="ARBA" id="ARBA00022723"/>
    </source>
</evidence>
<evidence type="ECO:0000256" key="4">
    <source>
        <dbReference type="ARBA" id="ARBA00023235"/>
    </source>
</evidence>
<evidence type="ECO:0000313" key="9">
    <source>
        <dbReference type="EMBL" id="RFT16761.1"/>
    </source>
</evidence>
<dbReference type="PANTHER" id="PTHR48073">
    <property type="entry name" value="O-SUCCINYLBENZOATE SYNTHASE-RELATED"/>
    <property type="match status" value="1"/>
</dbReference>
<feature type="binding site" evidence="6">
    <location>
        <position position="281"/>
    </location>
    <ligand>
        <name>Mg(2+)</name>
        <dbReference type="ChEBI" id="CHEBI:18420"/>
    </ligand>
</feature>
<keyword evidence="4 7" id="KW-0413">Isomerase</keyword>
<dbReference type="Pfam" id="PF02746">
    <property type="entry name" value="MR_MLE_N"/>
    <property type="match status" value="1"/>
</dbReference>
<proteinExistence type="inferred from homology"/>
<dbReference type="InterPro" id="IPR036849">
    <property type="entry name" value="Enolase-like_C_sf"/>
</dbReference>
<evidence type="ECO:0000313" key="10">
    <source>
        <dbReference type="Proteomes" id="UP000257323"/>
    </source>
</evidence>
<feature type="binding site" evidence="6">
    <location>
        <position position="256"/>
    </location>
    <ligand>
        <name>Mg(2+)</name>
        <dbReference type="ChEBI" id="CHEBI:18420"/>
    </ligand>
</feature>
<dbReference type="InterPro" id="IPR034603">
    <property type="entry name" value="Dipeptide_epimerase"/>
</dbReference>
<dbReference type="FunFam" id="3.30.390.10:FF:000009">
    <property type="entry name" value="Hydrophobic dipeptide epimerase"/>
    <property type="match status" value="1"/>
</dbReference>
<dbReference type="GO" id="GO:0046872">
    <property type="term" value="F:metal ion binding"/>
    <property type="evidence" value="ECO:0007669"/>
    <property type="project" value="UniProtKB-KW"/>
</dbReference>
<dbReference type="CDD" id="cd03319">
    <property type="entry name" value="L-Ala-DL-Glu_epimerase"/>
    <property type="match status" value="1"/>
</dbReference>